<organism evidence="5 6">
    <name type="scientific">Halocaridina rubra</name>
    <name type="common">Hawaiian red shrimp</name>
    <dbReference type="NCBI Taxonomy" id="373956"/>
    <lineage>
        <taxon>Eukaryota</taxon>
        <taxon>Metazoa</taxon>
        <taxon>Ecdysozoa</taxon>
        <taxon>Arthropoda</taxon>
        <taxon>Crustacea</taxon>
        <taxon>Multicrustacea</taxon>
        <taxon>Malacostraca</taxon>
        <taxon>Eumalacostraca</taxon>
        <taxon>Eucarida</taxon>
        <taxon>Decapoda</taxon>
        <taxon>Pleocyemata</taxon>
        <taxon>Caridea</taxon>
        <taxon>Atyoidea</taxon>
        <taxon>Atyidae</taxon>
        <taxon>Halocaridina</taxon>
    </lineage>
</organism>
<evidence type="ECO:0000313" key="6">
    <source>
        <dbReference type="Proteomes" id="UP001381693"/>
    </source>
</evidence>
<keyword evidence="5" id="KW-0560">Oxidoreductase</keyword>
<dbReference type="Pfam" id="PF03712">
    <property type="entry name" value="Cu2_monoox_C"/>
    <property type="match status" value="1"/>
</dbReference>
<dbReference type="GO" id="GO:0042420">
    <property type="term" value="P:dopamine catabolic process"/>
    <property type="evidence" value="ECO:0007669"/>
    <property type="project" value="TreeGrafter"/>
</dbReference>
<dbReference type="GO" id="GO:0030667">
    <property type="term" value="C:secretory granule membrane"/>
    <property type="evidence" value="ECO:0007669"/>
    <property type="project" value="TreeGrafter"/>
</dbReference>
<dbReference type="PANTHER" id="PTHR10157:SF23">
    <property type="entry name" value="MOXD1 HOMOLOG 1"/>
    <property type="match status" value="1"/>
</dbReference>
<dbReference type="Gene3D" id="2.60.40.1210">
    <property type="entry name" value="Cellobiose dehydrogenase, cytochrome domain"/>
    <property type="match status" value="1"/>
</dbReference>
<evidence type="ECO:0000256" key="1">
    <source>
        <dbReference type="ARBA" id="ARBA00010676"/>
    </source>
</evidence>
<dbReference type="InterPro" id="IPR008977">
    <property type="entry name" value="PHM/PNGase_F_dom_sf"/>
</dbReference>
<keyword evidence="2" id="KW-1015">Disulfide bond</keyword>
<gene>
    <name evidence="5" type="primary">MOXD1_4</name>
    <name evidence="5" type="ORF">SK128_019632</name>
</gene>
<dbReference type="EMBL" id="JAXCGZ010003132">
    <property type="protein sequence ID" value="KAK7083414.1"/>
    <property type="molecule type" value="Genomic_DNA"/>
</dbReference>
<name>A0AAN8XPQ2_HALRR</name>
<dbReference type="GO" id="GO:0006589">
    <property type="term" value="P:octopamine biosynthetic process"/>
    <property type="evidence" value="ECO:0007669"/>
    <property type="project" value="TreeGrafter"/>
</dbReference>
<evidence type="ECO:0000259" key="4">
    <source>
        <dbReference type="PROSITE" id="PS50836"/>
    </source>
</evidence>
<accession>A0AAN8XPQ2</accession>
<dbReference type="Pfam" id="PF03351">
    <property type="entry name" value="DOMON"/>
    <property type="match status" value="1"/>
</dbReference>
<dbReference type="Gene3D" id="2.60.120.230">
    <property type="match status" value="1"/>
</dbReference>
<dbReference type="SUPFAM" id="SSF49344">
    <property type="entry name" value="CBD9-like"/>
    <property type="match status" value="1"/>
</dbReference>
<dbReference type="InterPro" id="IPR024548">
    <property type="entry name" value="Cu2_monoox_C"/>
</dbReference>
<dbReference type="GO" id="GO:0004500">
    <property type="term" value="F:dopamine beta-monooxygenase activity"/>
    <property type="evidence" value="ECO:0007669"/>
    <property type="project" value="UniProtKB-EC"/>
</dbReference>
<dbReference type="InterPro" id="IPR000945">
    <property type="entry name" value="DBH-like"/>
</dbReference>
<dbReference type="Pfam" id="PF01082">
    <property type="entry name" value="Cu2_monooxygen"/>
    <property type="match status" value="1"/>
</dbReference>
<evidence type="ECO:0000313" key="5">
    <source>
        <dbReference type="EMBL" id="KAK7083414.1"/>
    </source>
</evidence>
<dbReference type="InterPro" id="IPR036939">
    <property type="entry name" value="Cu2_ascorb_mOase_N_sf"/>
</dbReference>
<dbReference type="Proteomes" id="UP001381693">
    <property type="component" value="Unassembled WGS sequence"/>
</dbReference>
<dbReference type="InterPro" id="IPR045266">
    <property type="entry name" value="DOH_DOMON"/>
</dbReference>
<dbReference type="SMART" id="SM00664">
    <property type="entry name" value="DoH"/>
    <property type="match status" value="1"/>
</dbReference>
<dbReference type="AlphaFoldDB" id="A0AAN8XPQ2"/>
<dbReference type="EC" id="1.14.17.1" evidence="5"/>
<keyword evidence="3" id="KW-0325">Glycoprotein</keyword>
<dbReference type="InterPro" id="IPR005018">
    <property type="entry name" value="DOMON_domain"/>
</dbReference>
<dbReference type="GO" id="GO:0005507">
    <property type="term" value="F:copper ion binding"/>
    <property type="evidence" value="ECO:0007669"/>
    <property type="project" value="InterPro"/>
</dbReference>
<keyword evidence="6" id="KW-1185">Reference proteome</keyword>
<feature type="non-terminal residue" evidence="5">
    <location>
        <position position="1"/>
    </location>
</feature>
<reference evidence="5 6" key="1">
    <citation type="submission" date="2023-11" db="EMBL/GenBank/DDBJ databases">
        <title>Halocaridina rubra genome assembly.</title>
        <authorList>
            <person name="Smith C."/>
        </authorList>
    </citation>
    <scope>NUCLEOTIDE SEQUENCE [LARGE SCALE GENOMIC DNA]</scope>
    <source>
        <strain evidence="5">EP-1</strain>
        <tissue evidence="5">Whole</tissue>
    </source>
</reference>
<dbReference type="SUPFAM" id="SSF49742">
    <property type="entry name" value="PHM/PNGase F"/>
    <property type="match status" value="2"/>
</dbReference>
<keyword evidence="5" id="KW-0503">Monooxygenase</keyword>
<dbReference type="InterPro" id="IPR014784">
    <property type="entry name" value="Cu2_ascorb_mOase-like_C"/>
</dbReference>
<comment type="similarity">
    <text evidence="1">Belongs to the copper type II ascorbate-dependent monooxygenase family.</text>
</comment>
<comment type="caution">
    <text evidence="5">The sequence shown here is derived from an EMBL/GenBank/DDBJ whole genome shotgun (WGS) entry which is preliminary data.</text>
</comment>
<evidence type="ECO:0000256" key="3">
    <source>
        <dbReference type="ARBA" id="ARBA00023180"/>
    </source>
</evidence>
<feature type="domain" description="DOMON" evidence="4">
    <location>
        <begin position="1"/>
        <end position="102"/>
    </location>
</feature>
<proteinExistence type="inferred from homology"/>
<dbReference type="InterPro" id="IPR028460">
    <property type="entry name" value="Tbh/DBH"/>
</dbReference>
<evidence type="ECO:0000256" key="2">
    <source>
        <dbReference type="ARBA" id="ARBA00023157"/>
    </source>
</evidence>
<dbReference type="GO" id="GO:0042421">
    <property type="term" value="P:norepinephrine biosynthetic process"/>
    <property type="evidence" value="ECO:0007669"/>
    <property type="project" value="TreeGrafter"/>
</dbReference>
<dbReference type="CDD" id="cd09631">
    <property type="entry name" value="DOMON_DOH"/>
    <property type="match status" value="1"/>
</dbReference>
<dbReference type="PROSITE" id="PS50836">
    <property type="entry name" value="DOMON"/>
    <property type="match status" value="1"/>
</dbReference>
<dbReference type="InterPro" id="IPR000323">
    <property type="entry name" value="Cu2_ascorb_mOase_N"/>
</dbReference>
<protein>
    <submittedName>
        <fullName evidence="5">DBH-like monooxygenase protein 1</fullName>
        <ecNumber evidence="5">1.14.17.1</ecNumber>
    </submittedName>
</protein>
<dbReference type="GO" id="GO:0005615">
    <property type="term" value="C:extracellular space"/>
    <property type="evidence" value="ECO:0007669"/>
    <property type="project" value="TreeGrafter"/>
</dbReference>
<dbReference type="PRINTS" id="PR00767">
    <property type="entry name" value="DBMONOXGNASE"/>
</dbReference>
<sequence length="402" mass="46260">EVTWELHVRTLGWFGFGFSSNGNMRGADIMTAWVKNGHLFLQDRHGIGDTRPPLDDHADWRPLYARENDTHTIVVVARDINTCDPQDFLLTNETVRLIYAWSEEDPADGSEPNYHGQKRGNRFALVLLPFHRPEASKDLQTWKIRQKMTLPRGQDTFYWCHIEKIPKWEKKHHYVGFDMIYGQNTRAHLHHAVAFECKTKDGSSEKDVYEKYVGHQGYECYTPNMPPDFFLCEKFLINWAVGSEGELLPEQVGVPLGSLHGGSDYLLFQTHYDNKPLIQDLTVEWGMDIYYTDKLREQEAGNMALGHSIVFSLTVPPRLPYWLTSGHCPSACTSAGIPEEGINVFMVFLHAHYLARAIRLRHFRDGKELKPLAVDSYFDPDFQQSRKLSEEVKVLPGDHLTV</sequence>
<dbReference type="Gene3D" id="2.60.120.310">
    <property type="entry name" value="Copper type II, ascorbate-dependent monooxygenase, N-terminal domain"/>
    <property type="match status" value="1"/>
</dbReference>
<feature type="non-terminal residue" evidence="5">
    <location>
        <position position="402"/>
    </location>
</feature>
<dbReference type="PANTHER" id="PTHR10157">
    <property type="entry name" value="DOPAMINE BETA HYDROXYLASE RELATED"/>
    <property type="match status" value="1"/>
</dbReference>